<protein>
    <submittedName>
        <fullName evidence="2">CoA transferase</fullName>
    </submittedName>
</protein>
<evidence type="ECO:0000256" key="1">
    <source>
        <dbReference type="ARBA" id="ARBA00022679"/>
    </source>
</evidence>
<evidence type="ECO:0000313" key="2">
    <source>
        <dbReference type="EMBL" id="MFM0001946.1"/>
    </source>
</evidence>
<dbReference type="InterPro" id="IPR023606">
    <property type="entry name" value="CoA-Trfase_III_dom_1_sf"/>
</dbReference>
<dbReference type="SUPFAM" id="SSF89796">
    <property type="entry name" value="CoA-transferase family III (CaiB/BaiF)"/>
    <property type="match status" value="2"/>
</dbReference>
<gene>
    <name evidence="2" type="ORF">PQR57_13030</name>
</gene>
<dbReference type="InterPro" id="IPR003673">
    <property type="entry name" value="CoA-Trfase_fam_III"/>
</dbReference>
<dbReference type="PANTHER" id="PTHR48207">
    <property type="entry name" value="SUCCINATE--HYDROXYMETHYLGLUTARATE COA-TRANSFERASE"/>
    <property type="match status" value="1"/>
</dbReference>
<keyword evidence="1 2" id="KW-0808">Transferase</keyword>
<dbReference type="Gene3D" id="3.40.50.10540">
    <property type="entry name" value="Crotonobetainyl-coa:carnitine coa-transferase, domain 1"/>
    <property type="match status" value="2"/>
</dbReference>
<comment type="caution">
    <text evidence="2">The sequence shown here is derived from an EMBL/GenBank/DDBJ whole genome shotgun (WGS) entry which is preliminary data.</text>
</comment>
<keyword evidence="3" id="KW-1185">Reference proteome</keyword>
<name>A0ABW9API2_9BURK</name>
<dbReference type="InterPro" id="IPR050483">
    <property type="entry name" value="CoA-transferase_III_domain"/>
</dbReference>
<reference evidence="2 3" key="1">
    <citation type="journal article" date="2024" name="Chem. Sci.">
        <title>Discovery of megapolipeptins by genome mining of a Burkholderiales bacteria collection.</title>
        <authorList>
            <person name="Paulo B.S."/>
            <person name="Recchia M.J.J."/>
            <person name="Lee S."/>
            <person name="Fergusson C.H."/>
            <person name="Romanowski S.B."/>
            <person name="Hernandez A."/>
            <person name="Krull N."/>
            <person name="Liu D.Y."/>
            <person name="Cavanagh H."/>
            <person name="Bos A."/>
            <person name="Gray C.A."/>
            <person name="Murphy B.T."/>
            <person name="Linington R.G."/>
            <person name="Eustaquio A.S."/>
        </authorList>
    </citation>
    <scope>NUCLEOTIDE SEQUENCE [LARGE SCALE GENOMIC DNA]</scope>
    <source>
        <strain evidence="2 3">RL17-350-BIC-A</strain>
    </source>
</reference>
<dbReference type="RefSeq" id="WP_408177378.1">
    <property type="nucleotide sequence ID" value="NZ_JAQQEZ010000007.1"/>
</dbReference>
<organism evidence="2 3">
    <name type="scientific">Paraburkholderia dipogonis</name>
    <dbReference type="NCBI Taxonomy" id="1211383"/>
    <lineage>
        <taxon>Bacteria</taxon>
        <taxon>Pseudomonadati</taxon>
        <taxon>Pseudomonadota</taxon>
        <taxon>Betaproteobacteria</taxon>
        <taxon>Burkholderiales</taxon>
        <taxon>Burkholderiaceae</taxon>
        <taxon>Paraburkholderia</taxon>
    </lineage>
</organism>
<dbReference type="GO" id="GO:0016740">
    <property type="term" value="F:transferase activity"/>
    <property type="evidence" value="ECO:0007669"/>
    <property type="project" value="UniProtKB-KW"/>
</dbReference>
<dbReference type="Gene3D" id="3.30.1540.10">
    <property type="entry name" value="formyl-coa transferase, domain 3"/>
    <property type="match status" value="1"/>
</dbReference>
<evidence type="ECO:0000313" key="3">
    <source>
        <dbReference type="Proteomes" id="UP001629230"/>
    </source>
</evidence>
<dbReference type="PANTHER" id="PTHR48207:SF3">
    <property type="entry name" value="SUCCINATE--HYDROXYMETHYLGLUTARATE COA-TRANSFERASE"/>
    <property type="match status" value="1"/>
</dbReference>
<dbReference type="Proteomes" id="UP001629230">
    <property type="component" value="Unassembled WGS sequence"/>
</dbReference>
<dbReference type="InterPro" id="IPR044855">
    <property type="entry name" value="CoA-Trfase_III_dom3_sf"/>
</dbReference>
<dbReference type="Pfam" id="PF02515">
    <property type="entry name" value="CoA_transf_3"/>
    <property type="match status" value="2"/>
</dbReference>
<accession>A0ABW9API2</accession>
<dbReference type="EMBL" id="JAQQEZ010000007">
    <property type="protein sequence ID" value="MFM0001946.1"/>
    <property type="molecule type" value="Genomic_DNA"/>
</dbReference>
<sequence length="691" mass="73551">MLDGMRILAWGSRSAVELSASLLGHAGAQVHVADPDSTQSFSGYDVVIVSSDAASFAAWAEISSLKASGTLIVCDICATGPQSARFAGRWTDGQIQAITGLMDTTGFESGEPVSIGIPFTEISAALYAAAAIAAASRVLRAQGFAQNIDVSLFACASSALTTFLPKAFTRSSVERVGNRHPACAPWNAYRTLDGWVLICTSTEDQWRKLKIAINQPALDDIRFATLNERVRNVDSLDPFIEAWSSELTTDQCCALCEKIGVAAGPIVPISLLHEEPNFKLRHPVAAAEILAGEIGKHTYAAVTPFRTFPLMNDSEFHSNAPETPRRLTAKSAGYVAGLEARQGPNPAGALTGVRVIEIGQYTTAPLVGKHLAALGAEVIKVEPLEGEVARNWSPGQDGLSYFFALNNTDKKSISLDLKQASHLRYLEALLATSDVLVENLRPGALAKLGLDRSSLKEINPALIYCSISGFGIESAYPTRPAFDTVIQAMSGLMDLTRDGNGAPVKAGASAADILGGQAALFAIVAELVGQSEGSGRFVEISMQDVAAWSCLFAAGNPASKSMTIACSDGYVSAEATNSVEIEVVHSQAPGAHCEAMTRDLLIAKLESLGIAAVPVVRMDELMDDADFLADILSVGRDNEGAFWPLIKMPYRLSRTPAKVRTVPSRLEPVMVQFTEKHESTNEIPITNTHES</sequence>
<proteinExistence type="predicted"/>